<dbReference type="InterPro" id="IPR036188">
    <property type="entry name" value="FAD/NAD-bd_sf"/>
</dbReference>
<evidence type="ECO:0000256" key="7">
    <source>
        <dbReference type="ARBA" id="ARBA00023002"/>
    </source>
</evidence>
<gene>
    <name evidence="12" type="primary">fadH</name>
    <name evidence="12" type="ordered locus">Ctu_04730</name>
</gene>
<feature type="domain" description="FAD/NAD(P)-binding" evidence="11">
    <location>
        <begin position="412"/>
        <end position="680"/>
    </location>
</feature>
<evidence type="ECO:0000259" key="10">
    <source>
        <dbReference type="Pfam" id="PF00724"/>
    </source>
</evidence>
<evidence type="ECO:0000313" key="12">
    <source>
        <dbReference type="EMBL" id="CBA27529.1"/>
    </source>
</evidence>
<dbReference type="PANTHER" id="PTHR42917:SF2">
    <property type="entry name" value="2,4-DIENOYL-COA REDUCTASE [(2E)-ENOYL-COA-PRODUCING]"/>
    <property type="match status" value="1"/>
</dbReference>
<dbReference type="GO" id="GO:0033543">
    <property type="term" value="P:fatty acid beta-oxidation, unsaturated, even number, reductase/isomerase pathway"/>
    <property type="evidence" value="ECO:0007669"/>
    <property type="project" value="TreeGrafter"/>
</dbReference>
<evidence type="ECO:0000256" key="6">
    <source>
        <dbReference type="ARBA" id="ARBA00022723"/>
    </source>
</evidence>
<protein>
    <submittedName>
        <fullName evidence="12">2,4-dienoyl-CoA reductase [NADPH]</fullName>
        <ecNumber evidence="12">1.3.1.34</ecNumber>
    </submittedName>
</protein>
<comment type="cofactor">
    <cofactor evidence="1">
        <name>FMN</name>
        <dbReference type="ChEBI" id="CHEBI:58210"/>
    </cofactor>
</comment>
<dbReference type="PRINTS" id="PR00368">
    <property type="entry name" value="FADPNR"/>
</dbReference>
<keyword evidence="5" id="KW-0288">FMN</keyword>
<dbReference type="GO" id="GO:0046872">
    <property type="term" value="F:metal ion binding"/>
    <property type="evidence" value="ECO:0007669"/>
    <property type="project" value="UniProtKB-KW"/>
</dbReference>
<comment type="cofactor">
    <cofactor evidence="2">
        <name>[4Fe-4S] cluster</name>
        <dbReference type="ChEBI" id="CHEBI:49883"/>
    </cofactor>
</comment>
<dbReference type="AlphaFoldDB" id="C9XU90"/>
<evidence type="ECO:0000256" key="9">
    <source>
        <dbReference type="ARBA" id="ARBA00023014"/>
    </source>
</evidence>
<dbReference type="InterPro" id="IPR013785">
    <property type="entry name" value="Aldolase_TIM"/>
</dbReference>
<keyword evidence="8" id="KW-0408">Iron</keyword>
<keyword evidence="6" id="KW-0479">Metal-binding</keyword>
<dbReference type="SUPFAM" id="SSF51971">
    <property type="entry name" value="Nucleotide-binding domain"/>
    <property type="match status" value="1"/>
</dbReference>
<keyword evidence="7 12" id="KW-0560">Oxidoreductase</keyword>
<dbReference type="PATRIC" id="fig|693216.3.peg.456"/>
<dbReference type="InterPro" id="IPR051793">
    <property type="entry name" value="NADH:flavin_oxidoreductase"/>
</dbReference>
<dbReference type="Gene3D" id="3.40.50.720">
    <property type="entry name" value="NAD(P)-binding Rossmann-like Domain"/>
    <property type="match status" value="1"/>
</dbReference>
<dbReference type="PRINTS" id="PR00411">
    <property type="entry name" value="PNDRDTASEI"/>
</dbReference>
<dbReference type="GO" id="GO:0008670">
    <property type="term" value="F:2,4-dienoyl-CoA reductase (NADPH) activity"/>
    <property type="evidence" value="ECO:0007669"/>
    <property type="project" value="UniProtKB-EC"/>
</dbReference>
<dbReference type="Pfam" id="PF00724">
    <property type="entry name" value="Oxidored_FMN"/>
    <property type="match status" value="1"/>
</dbReference>
<dbReference type="GO" id="GO:0010181">
    <property type="term" value="F:FMN binding"/>
    <property type="evidence" value="ECO:0007669"/>
    <property type="project" value="InterPro"/>
</dbReference>
<comment type="similarity">
    <text evidence="3">In the N-terminal section; belongs to the NADH:flavin oxidoreductase/NADH oxidase family.</text>
</comment>
<evidence type="ECO:0000256" key="8">
    <source>
        <dbReference type="ARBA" id="ARBA00023004"/>
    </source>
</evidence>
<dbReference type="SUPFAM" id="SSF51905">
    <property type="entry name" value="FAD/NAD(P)-binding domain"/>
    <property type="match status" value="1"/>
</dbReference>
<dbReference type="GO" id="GO:0051536">
    <property type="term" value="F:iron-sulfur cluster binding"/>
    <property type="evidence" value="ECO:0007669"/>
    <property type="project" value="UniProtKB-KW"/>
</dbReference>
<dbReference type="Gene3D" id="3.20.20.70">
    <property type="entry name" value="Aldolase class I"/>
    <property type="match status" value="1"/>
</dbReference>
<evidence type="ECO:0000256" key="4">
    <source>
        <dbReference type="ARBA" id="ARBA00022630"/>
    </source>
</evidence>
<dbReference type="InterPro" id="IPR001155">
    <property type="entry name" value="OxRdtase_FMN_N"/>
</dbReference>
<evidence type="ECO:0000256" key="5">
    <source>
        <dbReference type="ARBA" id="ARBA00022643"/>
    </source>
</evidence>
<evidence type="ECO:0000256" key="2">
    <source>
        <dbReference type="ARBA" id="ARBA00001966"/>
    </source>
</evidence>
<keyword evidence="13" id="KW-1185">Reference proteome</keyword>
<dbReference type="FunFam" id="3.50.50.60:FF:000113">
    <property type="entry name" value="NADPH-dependent 2,4-dienoyl-CoA reductase"/>
    <property type="match status" value="1"/>
</dbReference>
<dbReference type="PANTHER" id="PTHR42917">
    <property type="entry name" value="2,4-DIENOYL-COA REDUCTASE"/>
    <property type="match status" value="1"/>
</dbReference>
<accession>C9XU90</accession>
<reference evidence="13" key="2">
    <citation type="journal article" date="2011" name="J. Bacteriol.">
        <title>Complete genome sequence of Cronobacter turicensis LMG 23827, a food-borne pathogen causing deaths in neonates.</title>
        <authorList>
            <person name="Stephan R."/>
            <person name="Lehner A."/>
            <person name="Tischler P."/>
            <person name="Rattei T."/>
        </authorList>
    </citation>
    <scope>NUCLEOTIDE SEQUENCE [LARGE SCALE GENOMIC DNA]</scope>
    <source>
        <strain evidence="13">DSM 18703 / CCUG 55852 / LMG 23827 / z3032</strain>
    </source>
</reference>
<evidence type="ECO:0000256" key="3">
    <source>
        <dbReference type="ARBA" id="ARBA00011048"/>
    </source>
</evidence>
<name>C9XU90_CROTZ</name>
<dbReference type="Gene3D" id="3.50.50.60">
    <property type="entry name" value="FAD/NAD(P)-binding domain"/>
    <property type="match status" value="1"/>
</dbReference>
<dbReference type="Pfam" id="PF07992">
    <property type="entry name" value="Pyr_redox_2"/>
    <property type="match status" value="1"/>
</dbReference>
<dbReference type="EC" id="1.3.1.34" evidence="12"/>
<dbReference type="KEGG" id="ctu:CTU_04730"/>
<dbReference type="HOGENOM" id="CLU_012153_1_1_6"/>
<keyword evidence="9" id="KW-0411">Iron-sulfur</keyword>
<dbReference type="InterPro" id="IPR023753">
    <property type="entry name" value="FAD/NAD-binding_dom"/>
</dbReference>
<keyword evidence="4" id="KW-0285">Flavoprotein</keyword>
<evidence type="ECO:0000259" key="11">
    <source>
        <dbReference type="Pfam" id="PF07992"/>
    </source>
</evidence>
<dbReference type="CDD" id="cd02930">
    <property type="entry name" value="DCR_FMN"/>
    <property type="match status" value="1"/>
</dbReference>
<dbReference type="SUPFAM" id="SSF51395">
    <property type="entry name" value="FMN-linked oxidoreductases"/>
    <property type="match status" value="1"/>
</dbReference>
<evidence type="ECO:0000313" key="13">
    <source>
        <dbReference type="Proteomes" id="UP000002069"/>
    </source>
</evidence>
<dbReference type="Proteomes" id="UP000002069">
    <property type="component" value="Chromosome"/>
</dbReference>
<dbReference type="FunFam" id="3.20.20.70:FF:000082">
    <property type="entry name" value="NADPH-dependent 2,4-dienoyl-CoA reductase"/>
    <property type="match status" value="1"/>
</dbReference>
<dbReference type="EMBL" id="FN543093">
    <property type="protein sequence ID" value="CBA27529.1"/>
    <property type="molecule type" value="Genomic_DNA"/>
</dbReference>
<proteinExistence type="inferred from homology"/>
<feature type="domain" description="NADH:flavin oxidoreductase/NADH oxidase N-terminal" evidence="10">
    <location>
        <begin position="41"/>
        <end position="366"/>
    </location>
</feature>
<organism evidence="12 13">
    <name type="scientific">Cronobacter turicensis (strain DSM 18703 / CCUG 55852 / LMG 23827 / z3032)</name>
    <dbReference type="NCBI Taxonomy" id="693216"/>
    <lineage>
        <taxon>Bacteria</taxon>
        <taxon>Pseudomonadati</taxon>
        <taxon>Pseudomonadota</taxon>
        <taxon>Gammaproteobacteria</taxon>
        <taxon>Enterobacterales</taxon>
        <taxon>Enterobacteriaceae</taxon>
        <taxon>Cronobacter</taxon>
    </lineage>
</organism>
<evidence type="ECO:0000256" key="1">
    <source>
        <dbReference type="ARBA" id="ARBA00001917"/>
    </source>
</evidence>
<reference evidence="12 13" key="1">
    <citation type="journal article" date="2010" name="J. Bacteriol.">
        <title>Complete Genome Sequence of Cronobacter turicensis LMG 23827, a foodborne pathogen causing deaths in neonates.</title>
        <authorList>
            <person name="Stephan R."/>
            <person name="Lehner A."/>
            <person name="Tischler P."/>
            <person name="Rattei T."/>
        </authorList>
    </citation>
    <scope>NUCLEOTIDE SEQUENCE [LARGE SCALE GENOMIC DNA]</scope>
    <source>
        <strain evidence="13">DSM 18703 / CCUG 55852 / LMG 23827 / z3032</strain>
    </source>
</reference>
<sequence length="708" mass="76117">MAITISRLSLSLLAVDRLIINSSDHITIILHWMSAIMSYPSLFAPLDLGFTTLKNRVLMGSMHTGLEEHPDGARRLAAFYAERARHGVALIVTGGVAPSPAGVAIQGGAVLNDAHQLPHHRVITDAVHREGGKIALQILHTGRYSYQPHPVAPSPLQAPINRFAPHELTHDEILALIDDFAQCASLAREAGYDGVEIMGSEGYLINQFLAARTNQREDEWGGDYARRMRFAVQVVRAVRERVGLDFIIIYRLSMLDLVEGGSTFAETVQLARAIEAAGATLLNTGIGWHEARIPTIATPVPRGAFTWVTRKLRGQTTLPLVTTNRINDPHVAEAILAAGDADMVSMARPFLADAELLSKAASGREAEINTCIGCNQACLDQIFAGKITSCLVNPRACHETEMVSVPARTPKRLAVVGAGPAGLAFAVNAAQRGHAVTLFDASAEIGGQFTIARQIPGKEEFYETLRYFRRMLTVTGVTLALNTRADAAMLAEFDEVALATGIVPRVPDIAGIDHPSVLTYLDVLRDKAPVGQRVAIIGCGGIGFDTAMYLSQPGEATSQNIAEFCVEWGIDTSLNAPGGLRPEGPMLPKSPRQIVMLQRRAGKPGDGLGKTTGWIHRATLLARGVKMIPAVSYQRIDDRGLHVLINGEPQLLEVDNVIICAGQEPQQALAAPLRAMGKPVHLIGGCDVALELDARRAIAQGTQLALEI</sequence>